<evidence type="ECO:0008006" key="3">
    <source>
        <dbReference type="Google" id="ProtNLM"/>
    </source>
</evidence>
<dbReference type="Gene3D" id="1.10.3680.10">
    <property type="entry name" value="TerB-like"/>
    <property type="match status" value="1"/>
</dbReference>
<evidence type="ECO:0000313" key="2">
    <source>
        <dbReference type="Proteomes" id="UP000587991"/>
    </source>
</evidence>
<proteinExistence type="predicted"/>
<keyword evidence="2" id="KW-1185">Reference proteome</keyword>
<evidence type="ECO:0000313" key="1">
    <source>
        <dbReference type="EMBL" id="NLR75783.1"/>
    </source>
</evidence>
<name>A0A847S7P0_9NEIS</name>
<protein>
    <recommendedName>
        <fullName evidence="3">Co-chaperone DjlA N-terminal domain-containing protein</fullName>
    </recommendedName>
</protein>
<sequence>MKHYALNSPEAMARILAMMIITDADVHPHEIELLDELNIYDVIGISRESFTQVFHDYLGDLSDEMDAEGHVQLVSSARLDEMLDCVTDPKKRLLTAAILLDISKSDHDLSEVEIAVFQHILAHWHITLDDIQSAMSEL</sequence>
<comment type="caution">
    <text evidence="1">The sequence shown here is derived from an EMBL/GenBank/DDBJ whole genome shotgun (WGS) entry which is preliminary data.</text>
</comment>
<dbReference type="SUPFAM" id="SSF158682">
    <property type="entry name" value="TerB-like"/>
    <property type="match status" value="1"/>
</dbReference>
<dbReference type="RefSeq" id="WP_168877424.1">
    <property type="nucleotide sequence ID" value="NZ_JABAIM010000002.1"/>
</dbReference>
<dbReference type="InterPro" id="IPR029024">
    <property type="entry name" value="TerB-like"/>
</dbReference>
<dbReference type="AlphaFoldDB" id="A0A847S7P0"/>
<accession>A0A847S7P0</accession>
<organism evidence="1 2">
    <name type="scientific">Leeia aquatica</name>
    <dbReference type="NCBI Taxonomy" id="2725557"/>
    <lineage>
        <taxon>Bacteria</taxon>
        <taxon>Pseudomonadati</taxon>
        <taxon>Pseudomonadota</taxon>
        <taxon>Betaproteobacteria</taxon>
        <taxon>Neisseriales</taxon>
        <taxon>Leeiaceae</taxon>
        <taxon>Leeia</taxon>
    </lineage>
</organism>
<dbReference type="EMBL" id="JABAIM010000002">
    <property type="protein sequence ID" value="NLR75783.1"/>
    <property type="molecule type" value="Genomic_DNA"/>
</dbReference>
<gene>
    <name evidence="1" type="ORF">HF682_11475</name>
</gene>
<reference evidence="1 2" key="1">
    <citation type="submission" date="2020-04" db="EMBL/GenBank/DDBJ databases">
        <title>Draft genome of Leeia sp. IMCC25680.</title>
        <authorList>
            <person name="Song J."/>
            <person name="Cho J.-C."/>
        </authorList>
    </citation>
    <scope>NUCLEOTIDE SEQUENCE [LARGE SCALE GENOMIC DNA]</scope>
    <source>
        <strain evidence="1 2">IMCC25680</strain>
    </source>
</reference>
<dbReference type="Proteomes" id="UP000587991">
    <property type="component" value="Unassembled WGS sequence"/>
</dbReference>